<dbReference type="EMBL" id="FXUG01000007">
    <property type="protein sequence ID" value="SMP62362.1"/>
    <property type="molecule type" value="Genomic_DNA"/>
</dbReference>
<feature type="signal peptide" evidence="1">
    <location>
        <begin position="1"/>
        <end position="23"/>
    </location>
</feature>
<reference evidence="2 3" key="1">
    <citation type="submission" date="2017-05" db="EMBL/GenBank/DDBJ databases">
        <authorList>
            <person name="Varghese N."/>
            <person name="Submissions S."/>
        </authorList>
    </citation>
    <scope>NUCLEOTIDE SEQUENCE [LARGE SCALE GENOMIC DNA]</scope>
    <source>
        <strain evidence="2 3">DSM 25457</strain>
    </source>
</reference>
<proteinExistence type="predicted"/>
<evidence type="ECO:0008006" key="4">
    <source>
        <dbReference type="Google" id="ProtNLM"/>
    </source>
</evidence>
<name>A0ABY1QCG2_9BACT</name>
<accession>A0ABY1QCG2</accession>
<protein>
    <recommendedName>
        <fullName evidence="4">PEGA domain-containing protein</fullName>
    </recommendedName>
</protein>
<organism evidence="2 3">
    <name type="scientific">Neorhodopirellula lusitana</name>
    <dbReference type="NCBI Taxonomy" id="445327"/>
    <lineage>
        <taxon>Bacteria</taxon>
        <taxon>Pseudomonadati</taxon>
        <taxon>Planctomycetota</taxon>
        <taxon>Planctomycetia</taxon>
        <taxon>Pirellulales</taxon>
        <taxon>Pirellulaceae</taxon>
        <taxon>Neorhodopirellula</taxon>
    </lineage>
</organism>
<gene>
    <name evidence="2" type="ORF">SAMN06265222_107301</name>
</gene>
<comment type="caution">
    <text evidence="2">The sequence shown here is derived from an EMBL/GenBank/DDBJ whole genome shotgun (WGS) entry which is preliminary data.</text>
</comment>
<keyword evidence="1" id="KW-0732">Signal</keyword>
<dbReference type="Proteomes" id="UP001158067">
    <property type="component" value="Unassembled WGS sequence"/>
</dbReference>
<sequence>MPLLLAIIFFAMLPLNSVSGAEAAQLNCSEVHIVFIVPFDHSMGGMRNVDKNGKPVQMASTGQIVMPFESFRPVSISIDDEFVGHALFGHDKVSPVFNLSSGTRNFLFECEGYRSVKQTLRVIGAGSQQYLIVKFFPISDAKQGMSSDEGSSVQPKLGE</sequence>
<feature type="chain" id="PRO_5046249253" description="PEGA domain-containing protein" evidence="1">
    <location>
        <begin position="24"/>
        <end position="159"/>
    </location>
</feature>
<evidence type="ECO:0000256" key="1">
    <source>
        <dbReference type="SAM" id="SignalP"/>
    </source>
</evidence>
<dbReference type="RefSeq" id="WP_283433359.1">
    <property type="nucleotide sequence ID" value="NZ_FXUG01000007.1"/>
</dbReference>
<evidence type="ECO:0000313" key="3">
    <source>
        <dbReference type="Proteomes" id="UP001158067"/>
    </source>
</evidence>
<evidence type="ECO:0000313" key="2">
    <source>
        <dbReference type="EMBL" id="SMP62362.1"/>
    </source>
</evidence>
<keyword evidence="3" id="KW-1185">Reference proteome</keyword>